<dbReference type="RefSeq" id="XP_012198541.1">
    <property type="nucleotide sequence ID" value="XM_012343151.1"/>
</dbReference>
<dbReference type="STRING" id="695850.A0A067CJD5"/>
<keyword evidence="3" id="KW-1185">Reference proteome</keyword>
<feature type="compositionally biased region" description="Basic residues" evidence="1">
    <location>
        <begin position="190"/>
        <end position="201"/>
    </location>
</feature>
<evidence type="ECO:0000313" key="3">
    <source>
        <dbReference type="Proteomes" id="UP000030745"/>
    </source>
</evidence>
<gene>
    <name evidence="2" type="ORF">SPRG_04745</name>
</gene>
<reference evidence="2 3" key="1">
    <citation type="journal article" date="2013" name="PLoS Genet.">
        <title>Distinctive expansion of potential virulence genes in the genome of the oomycete fish pathogen Saprolegnia parasitica.</title>
        <authorList>
            <person name="Jiang R.H."/>
            <person name="de Bruijn I."/>
            <person name="Haas B.J."/>
            <person name="Belmonte R."/>
            <person name="Lobach L."/>
            <person name="Christie J."/>
            <person name="van den Ackerveken G."/>
            <person name="Bottin A."/>
            <person name="Bulone V."/>
            <person name="Diaz-Moreno S.M."/>
            <person name="Dumas B."/>
            <person name="Fan L."/>
            <person name="Gaulin E."/>
            <person name="Govers F."/>
            <person name="Grenville-Briggs L.J."/>
            <person name="Horner N.R."/>
            <person name="Levin J.Z."/>
            <person name="Mammella M."/>
            <person name="Meijer H.J."/>
            <person name="Morris P."/>
            <person name="Nusbaum C."/>
            <person name="Oome S."/>
            <person name="Phillips A.J."/>
            <person name="van Rooyen D."/>
            <person name="Rzeszutek E."/>
            <person name="Saraiva M."/>
            <person name="Secombes C.J."/>
            <person name="Seidl M.F."/>
            <person name="Snel B."/>
            <person name="Stassen J.H."/>
            <person name="Sykes S."/>
            <person name="Tripathy S."/>
            <person name="van den Berg H."/>
            <person name="Vega-Arreguin J.C."/>
            <person name="Wawra S."/>
            <person name="Young S.K."/>
            <person name="Zeng Q."/>
            <person name="Dieguez-Uribeondo J."/>
            <person name="Russ C."/>
            <person name="Tyler B.M."/>
            <person name="van West P."/>
        </authorList>
    </citation>
    <scope>NUCLEOTIDE SEQUENCE [LARGE SCALE GENOMIC DNA]</scope>
    <source>
        <strain evidence="2 3">CBS 223.65</strain>
    </source>
</reference>
<sequence length="248" mass="26640">MSSSISTSLGSSSSVSLLDTCFPNIWKRFQCGWRPDSAATNLETTDSAISNDVMMSLASLGLGAPATAAPESEESVDPLCGDEDALRCHVLMCDFLLNGHVTPHAVFTKTVAILNEKGPLPIGEIGKCLQDATANSTLSVALKEQFGGLKKFLEQYPADFLISDDHPFNPKVYVQSHLLDENRATCEQNKKKHKCSRRKKAPKPEAPKASKVPNASAPVFVPSGVESSLKLESPAFVPKQQPSVGLSR</sequence>
<dbReference type="VEuPathDB" id="FungiDB:SPRG_04745"/>
<protein>
    <submittedName>
        <fullName evidence="2">Uncharacterized protein</fullName>
    </submittedName>
</protein>
<organism evidence="2 3">
    <name type="scientific">Saprolegnia parasitica (strain CBS 223.65)</name>
    <dbReference type="NCBI Taxonomy" id="695850"/>
    <lineage>
        <taxon>Eukaryota</taxon>
        <taxon>Sar</taxon>
        <taxon>Stramenopiles</taxon>
        <taxon>Oomycota</taxon>
        <taxon>Saprolegniomycetes</taxon>
        <taxon>Saprolegniales</taxon>
        <taxon>Saprolegniaceae</taxon>
        <taxon>Saprolegnia</taxon>
    </lineage>
</organism>
<evidence type="ECO:0000313" key="2">
    <source>
        <dbReference type="EMBL" id="KDO30844.1"/>
    </source>
</evidence>
<proteinExistence type="predicted"/>
<name>A0A067CJD5_SAPPC</name>
<dbReference type="OrthoDB" id="273917at2759"/>
<feature type="region of interest" description="Disordered" evidence="1">
    <location>
        <begin position="189"/>
        <end position="219"/>
    </location>
</feature>
<accession>A0A067CJD5</accession>
<dbReference type="AlphaFoldDB" id="A0A067CJD5"/>
<evidence type="ECO:0000256" key="1">
    <source>
        <dbReference type="SAM" id="MobiDB-lite"/>
    </source>
</evidence>
<dbReference type="KEGG" id="spar:SPRG_04745"/>
<dbReference type="EMBL" id="KK583200">
    <property type="protein sequence ID" value="KDO30844.1"/>
    <property type="molecule type" value="Genomic_DNA"/>
</dbReference>
<dbReference type="GeneID" id="24127176"/>
<dbReference type="Proteomes" id="UP000030745">
    <property type="component" value="Unassembled WGS sequence"/>
</dbReference>